<reference evidence="2 3" key="1">
    <citation type="journal article" date="2011" name="J. Bacteriol.">
        <title>Draft genome sequence of the polycyclic aromatic hydrocarbon-degrading, genetically engineered bioluminescent bioreporter Pseudomonas fluorescens HK44.</title>
        <authorList>
            <person name="Chauhan A."/>
            <person name="Layton A.C."/>
            <person name="Williams D.E."/>
            <person name="Smartt A.E."/>
            <person name="Ripp S."/>
            <person name="Karpinets T.V."/>
            <person name="Brown S.D."/>
            <person name="Sayler G.S."/>
        </authorList>
    </citation>
    <scope>NUCLEOTIDE SEQUENCE [LARGE SCALE GENOMIC DNA]</scope>
    <source>
        <strain evidence="2 3">HK44</strain>
    </source>
</reference>
<sequence>MRKMALVVAVLVLTGCGQEKAGESKKPQAPVVSAPAVAAAPQWDVLVQGETVQAISDLTGWLIEHSFVSYVVTQDGKQRVLVGPFNSKAEAEARQVELTAALAKAKKMNIESMVVEHSAAQ</sequence>
<dbReference type="Proteomes" id="UP000022611">
    <property type="component" value="Unassembled WGS sequence"/>
</dbReference>
<dbReference type="Gene3D" id="3.30.70.1070">
    <property type="entry name" value="Sporulation related repeat"/>
    <property type="match status" value="1"/>
</dbReference>
<dbReference type="PROSITE" id="PS51257">
    <property type="entry name" value="PROKAR_LIPOPROTEIN"/>
    <property type="match status" value="1"/>
</dbReference>
<gene>
    <name evidence="2" type="ORF">HK44_001300</name>
</gene>
<accession>A0A010SUL7</accession>
<dbReference type="HOGENOM" id="CLU_165491_0_0_6"/>
<dbReference type="Pfam" id="PF05036">
    <property type="entry name" value="SPOR"/>
    <property type="match status" value="1"/>
</dbReference>
<dbReference type="PATRIC" id="fig|1042209.11.peg.2593"/>
<dbReference type="InterPro" id="IPR007730">
    <property type="entry name" value="SPOR-like_dom"/>
</dbReference>
<dbReference type="EMBL" id="AFOY02000010">
    <property type="protein sequence ID" value="EXF94613.1"/>
    <property type="molecule type" value="Genomic_DNA"/>
</dbReference>
<evidence type="ECO:0000259" key="1">
    <source>
        <dbReference type="Pfam" id="PF05036"/>
    </source>
</evidence>
<proteinExistence type="predicted"/>
<feature type="domain" description="SPOR" evidence="1">
    <location>
        <begin position="69"/>
        <end position="101"/>
    </location>
</feature>
<protein>
    <submittedName>
        <fullName evidence="2">Sporulation protein</fullName>
    </submittedName>
</protein>
<comment type="caution">
    <text evidence="2">The sequence shown here is derived from an EMBL/GenBank/DDBJ whole genome shotgun (WGS) entry which is preliminary data.</text>
</comment>
<dbReference type="SUPFAM" id="SSF110997">
    <property type="entry name" value="Sporulation related repeat"/>
    <property type="match status" value="1"/>
</dbReference>
<dbReference type="OrthoDB" id="6955105at2"/>
<dbReference type="GO" id="GO:0042834">
    <property type="term" value="F:peptidoglycan binding"/>
    <property type="evidence" value="ECO:0007669"/>
    <property type="project" value="InterPro"/>
</dbReference>
<evidence type="ECO:0000313" key="2">
    <source>
        <dbReference type="EMBL" id="EXF94613.1"/>
    </source>
</evidence>
<evidence type="ECO:0000313" key="3">
    <source>
        <dbReference type="Proteomes" id="UP000022611"/>
    </source>
</evidence>
<dbReference type="InterPro" id="IPR036680">
    <property type="entry name" value="SPOR-like_sf"/>
</dbReference>
<organism evidence="2 3">
    <name type="scientific">Pseudomonas fluorescens HK44</name>
    <dbReference type="NCBI Taxonomy" id="1042209"/>
    <lineage>
        <taxon>Bacteria</taxon>
        <taxon>Pseudomonadati</taxon>
        <taxon>Pseudomonadota</taxon>
        <taxon>Gammaproteobacteria</taxon>
        <taxon>Pseudomonadales</taxon>
        <taxon>Pseudomonadaceae</taxon>
        <taxon>Pseudomonas</taxon>
    </lineage>
</organism>
<dbReference type="RefSeq" id="WP_020723544.1">
    <property type="nucleotide sequence ID" value="NZ_AFOY02000010.1"/>
</dbReference>
<dbReference type="AlphaFoldDB" id="A0A010SUL7"/>
<dbReference type="eggNOG" id="ENOG5031TQY">
    <property type="taxonomic scope" value="Bacteria"/>
</dbReference>
<name>A0A010SUL7_PSEFL</name>